<feature type="compositionally biased region" description="Polar residues" evidence="1">
    <location>
        <begin position="7"/>
        <end position="20"/>
    </location>
</feature>
<dbReference type="Proteomes" id="UP001642360">
    <property type="component" value="Unassembled WGS sequence"/>
</dbReference>
<dbReference type="AlphaFoldDB" id="A0ABC8RIQ4"/>
<dbReference type="EMBL" id="CAUOFW020001425">
    <property type="protein sequence ID" value="CAK9144854.1"/>
    <property type="molecule type" value="Genomic_DNA"/>
</dbReference>
<reference evidence="3 4" key="1">
    <citation type="submission" date="2024-02" db="EMBL/GenBank/DDBJ databases">
        <authorList>
            <person name="Vignale AGUSTIN F."/>
            <person name="Sosa J E."/>
            <person name="Modenutti C."/>
        </authorList>
    </citation>
    <scope>NUCLEOTIDE SEQUENCE [LARGE SCALE GENOMIC DNA]</scope>
</reference>
<evidence type="ECO:0000256" key="1">
    <source>
        <dbReference type="SAM" id="MobiDB-lite"/>
    </source>
</evidence>
<name>A0ABC8RIQ4_9AQUA</name>
<comment type="caution">
    <text evidence="3">The sequence shown here is derived from an EMBL/GenBank/DDBJ whole genome shotgun (WGS) entry which is preliminary data.</text>
</comment>
<gene>
    <name evidence="3" type="ORF">ILEXP_LOCUS12627</name>
</gene>
<keyword evidence="4" id="KW-1185">Reference proteome</keyword>
<proteinExistence type="predicted"/>
<feature type="domain" description="Protein DA1-like" evidence="2">
    <location>
        <begin position="61"/>
        <end position="107"/>
    </location>
</feature>
<evidence type="ECO:0000313" key="4">
    <source>
        <dbReference type="Proteomes" id="UP001642360"/>
    </source>
</evidence>
<protein>
    <recommendedName>
        <fullName evidence="2">Protein DA1-like domain-containing protein</fullName>
    </recommendedName>
</protein>
<feature type="region of interest" description="Disordered" evidence="1">
    <location>
        <begin position="1"/>
        <end position="20"/>
    </location>
</feature>
<organism evidence="3 4">
    <name type="scientific">Ilex paraguariensis</name>
    <name type="common">yerba mate</name>
    <dbReference type="NCBI Taxonomy" id="185542"/>
    <lineage>
        <taxon>Eukaryota</taxon>
        <taxon>Viridiplantae</taxon>
        <taxon>Streptophyta</taxon>
        <taxon>Embryophyta</taxon>
        <taxon>Tracheophyta</taxon>
        <taxon>Spermatophyta</taxon>
        <taxon>Magnoliopsida</taxon>
        <taxon>eudicotyledons</taxon>
        <taxon>Gunneridae</taxon>
        <taxon>Pentapetalae</taxon>
        <taxon>asterids</taxon>
        <taxon>campanulids</taxon>
        <taxon>Aquifoliales</taxon>
        <taxon>Aquifoliaceae</taxon>
        <taxon>Ilex</taxon>
    </lineage>
</organism>
<sequence>MGAMSSCHRSSQRPSNNQHQWYGSPSYLCDACKYPIGIVLLLWIGELKKVYMRLESFSAGDAFESWLKKYSSDCIKYDSSPLYGAGYNMAKRAVGRYGLQATLIYIAQTRRLPG</sequence>
<evidence type="ECO:0000313" key="3">
    <source>
        <dbReference type="EMBL" id="CAK9144854.1"/>
    </source>
</evidence>
<dbReference type="InterPro" id="IPR022087">
    <property type="entry name" value="DA1-like_dom"/>
</dbReference>
<accession>A0ABC8RIQ4</accession>
<dbReference type="Pfam" id="PF12315">
    <property type="entry name" value="DA1-like"/>
    <property type="match status" value="1"/>
</dbReference>
<evidence type="ECO:0000259" key="2">
    <source>
        <dbReference type="Pfam" id="PF12315"/>
    </source>
</evidence>